<evidence type="ECO:0000313" key="3">
    <source>
        <dbReference type="EMBL" id="KKT36360.1"/>
    </source>
</evidence>
<comment type="similarity">
    <text evidence="1">Belongs to the pseudomonas-type ThrB family.</text>
</comment>
<dbReference type="InterPro" id="IPR011009">
    <property type="entry name" value="Kinase-like_dom_sf"/>
</dbReference>
<dbReference type="GO" id="GO:0019202">
    <property type="term" value="F:amino acid kinase activity"/>
    <property type="evidence" value="ECO:0007669"/>
    <property type="project" value="TreeGrafter"/>
</dbReference>
<accession>A0A0G1GP96</accession>
<name>A0A0G1GP96_9BACT</name>
<dbReference type="AlphaFoldDB" id="A0A0G1GP96"/>
<reference evidence="3 4" key="1">
    <citation type="journal article" date="2015" name="Nature">
        <title>rRNA introns, odd ribosomes, and small enigmatic genomes across a large radiation of phyla.</title>
        <authorList>
            <person name="Brown C.T."/>
            <person name="Hug L.A."/>
            <person name="Thomas B.C."/>
            <person name="Sharon I."/>
            <person name="Castelle C.J."/>
            <person name="Singh A."/>
            <person name="Wilkins M.J."/>
            <person name="Williams K.H."/>
            <person name="Banfield J.F."/>
        </authorList>
    </citation>
    <scope>NUCLEOTIDE SEQUENCE [LARGE SCALE GENOMIC DNA]</scope>
</reference>
<protein>
    <submittedName>
        <fullName evidence="3">Homoserine kinase</fullName>
    </submittedName>
</protein>
<proteinExistence type="inferred from homology"/>
<dbReference type="PANTHER" id="PTHR21064">
    <property type="entry name" value="AMINOGLYCOSIDE PHOSPHOTRANSFERASE DOMAIN-CONTAINING PROTEIN-RELATED"/>
    <property type="match status" value="1"/>
</dbReference>
<dbReference type="InterPro" id="IPR002575">
    <property type="entry name" value="Aminoglycoside_PTrfase"/>
</dbReference>
<organism evidence="3 4">
    <name type="scientific">Candidatus Collierbacteria bacterium GW2011_GWA1_44_12</name>
    <dbReference type="NCBI Taxonomy" id="1618376"/>
    <lineage>
        <taxon>Bacteria</taxon>
        <taxon>Candidatus Collieribacteriota</taxon>
    </lineage>
</organism>
<dbReference type="PANTHER" id="PTHR21064:SF6">
    <property type="entry name" value="AMINOGLYCOSIDE PHOSPHOTRANSFERASE DOMAIN-CONTAINING PROTEIN"/>
    <property type="match status" value="1"/>
</dbReference>
<evidence type="ECO:0000313" key="4">
    <source>
        <dbReference type="Proteomes" id="UP000034069"/>
    </source>
</evidence>
<keyword evidence="3" id="KW-0808">Transferase</keyword>
<sequence length="338" mass="39755">MLTETYFHDHHQEFDAFFDHIEGFNFLRQIKENVFLIEINGEKYVLKVYDEKCDRNRLTFFENLQNHTSDALSISPKVVPTLFGNLNVQIGHDIWELCEYEEGQDFNPEKKRPEQVFYDTGLFLGQVHRVFESYHSENLSTPDSILLHFPDSPAHIFELLSEYYQSRVGQEWQKILEEKISIAESLKEYNDFSTLPQQIVHGDFYPRNLLYDEEMNIKGLIDYAQAGIYYRCYEVIRAAIQTNKYLGFIELKPEYLSHFLEGYSKSVELTKDEAEMMLSLYIFIQASDISFFKTDIVLGDNSALKDYATYRHKSLVSLTQNSLELNNIIQGQKWNKSI</sequence>
<evidence type="ECO:0000259" key="2">
    <source>
        <dbReference type="Pfam" id="PF01636"/>
    </source>
</evidence>
<dbReference type="InterPro" id="IPR050249">
    <property type="entry name" value="Pseudomonas-type_ThrB"/>
</dbReference>
<dbReference type="EMBL" id="LCHN01000002">
    <property type="protein sequence ID" value="KKT36360.1"/>
    <property type="molecule type" value="Genomic_DNA"/>
</dbReference>
<dbReference type="SUPFAM" id="SSF56112">
    <property type="entry name" value="Protein kinase-like (PK-like)"/>
    <property type="match status" value="1"/>
</dbReference>
<feature type="domain" description="Aminoglycoside phosphotransferase" evidence="2">
    <location>
        <begin position="33"/>
        <end position="264"/>
    </location>
</feature>
<keyword evidence="3" id="KW-0418">Kinase</keyword>
<dbReference type="Pfam" id="PF01636">
    <property type="entry name" value="APH"/>
    <property type="match status" value="1"/>
</dbReference>
<gene>
    <name evidence="3" type="ORF">UW23_C0002G0027</name>
</gene>
<dbReference type="Proteomes" id="UP000034069">
    <property type="component" value="Unassembled WGS sequence"/>
</dbReference>
<evidence type="ECO:0000256" key="1">
    <source>
        <dbReference type="ARBA" id="ARBA00038240"/>
    </source>
</evidence>
<comment type="caution">
    <text evidence="3">The sequence shown here is derived from an EMBL/GenBank/DDBJ whole genome shotgun (WGS) entry which is preliminary data.</text>
</comment>
<dbReference type="Gene3D" id="3.90.1200.10">
    <property type="match status" value="1"/>
</dbReference>